<dbReference type="RefSeq" id="WP_170095847.1">
    <property type="nucleotide sequence ID" value="NZ_WOWA01000002.1"/>
</dbReference>
<reference evidence="1" key="1">
    <citation type="submission" date="2019-12" db="EMBL/GenBank/DDBJ databases">
        <title>Whole genome sequencing of Haloarcula argentinensis strain pws5.</title>
        <authorList>
            <person name="Verma D.K."/>
            <person name="Gopal K."/>
            <person name="Prasad E.S."/>
        </authorList>
    </citation>
    <scope>NUCLEOTIDE SEQUENCE</scope>
    <source>
        <strain evidence="1">Pws5</strain>
    </source>
</reference>
<evidence type="ECO:0000313" key="1">
    <source>
        <dbReference type="EMBL" id="NLV12197.1"/>
    </source>
</evidence>
<organism evidence="1 2">
    <name type="scientific">Haloarcula argentinensis</name>
    <dbReference type="NCBI Taxonomy" id="43776"/>
    <lineage>
        <taxon>Archaea</taxon>
        <taxon>Methanobacteriati</taxon>
        <taxon>Methanobacteriota</taxon>
        <taxon>Stenosarchaea group</taxon>
        <taxon>Halobacteria</taxon>
        <taxon>Halobacteriales</taxon>
        <taxon>Haloarculaceae</taxon>
        <taxon>Haloarcula</taxon>
    </lineage>
</organism>
<sequence>MEKAARVSDLADTAGVRTIDSPPQDAFVAIFYHPDENSPTIDKPTDVVIYNDQRVAESAHGFFERKQAAERAVEEAIERNVPLLKHVYVFEEDRFEKHIDDVKW</sequence>
<dbReference type="Proteomes" id="UP000641625">
    <property type="component" value="Unassembled WGS sequence"/>
</dbReference>
<proteinExistence type="predicted"/>
<evidence type="ECO:0000313" key="2">
    <source>
        <dbReference type="Proteomes" id="UP000641625"/>
    </source>
</evidence>
<dbReference type="EMBL" id="WOWA01000002">
    <property type="protein sequence ID" value="NLV12197.1"/>
    <property type="molecule type" value="Genomic_DNA"/>
</dbReference>
<name>A0A847UIX2_HALAR</name>
<accession>A0A847UIX2</accession>
<gene>
    <name evidence="1" type="ORF">GOC77_02740</name>
</gene>
<comment type="caution">
    <text evidence="1">The sequence shown here is derived from an EMBL/GenBank/DDBJ whole genome shotgun (WGS) entry which is preliminary data.</text>
</comment>
<dbReference type="AlphaFoldDB" id="A0A847UIX2"/>
<protein>
    <submittedName>
        <fullName evidence="1">Uncharacterized protein</fullName>
    </submittedName>
</protein>